<dbReference type="Proteomes" id="UP000265703">
    <property type="component" value="Unassembled WGS sequence"/>
</dbReference>
<comment type="caution">
    <text evidence="3">The sequence shown here is derived from an EMBL/GenBank/DDBJ whole genome shotgun (WGS) entry which is preliminary data.</text>
</comment>
<proteinExistence type="predicted"/>
<dbReference type="Pfam" id="PF00651">
    <property type="entry name" value="BTB"/>
    <property type="match status" value="1"/>
</dbReference>
<dbReference type="InterPro" id="IPR006571">
    <property type="entry name" value="TLDc_dom"/>
</dbReference>
<dbReference type="InterPro" id="IPR011333">
    <property type="entry name" value="SKP1/BTB/POZ_sf"/>
</dbReference>
<evidence type="ECO:0000313" key="4">
    <source>
        <dbReference type="Proteomes" id="UP000265703"/>
    </source>
</evidence>
<feature type="non-terminal residue" evidence="3">
    <location>
        <position position="1"/>
    </location>
</feature>
<dbReference type="InterPro" id="IPR051481">
    <property type="entry name" value="BTB-POZ/Galectin-3-binding"/>
</dbReference>
<dbReference type="OrthoDB" id="6359816at2759"/>
<dbReference type="Pfam" id="PF07534">
    <property type="entry name" value="TLD"/>
    <property type="match status" value="1"/>
</dbReference>
<dbReference type="SUPFAM" id="SSF54695">
    <property type="entry name" value="POZ domain"/>
    <property type="match status" value="1"/>
</dbReference>
<dbReference type="PANTHER" id="PTHR24410">
    <property type="entry name" value="HL07962P-RELATED"/>
    <property type="match status" value="1"/>
</dbReference>
<feature type="domain" description="BTB" evidence="1">
    <location>
        <begin position="23"/>
        <end position="92"/>
    </location>
</feature>
<accession>A0A397SE91</accession>
<dbReference type="InterPro" id="IPR000210">
    <property type="entry name" value="BTB/POZ_dom"/>
</dbReference>
<feature type="non-terminal residue" evidence="3">
    <location>
        <position position="374"/>
    </location>
</feature>
<keyword evidence="4" id="KW-1185">Reference proteome</keyword>
<dbReference type="Gene3D" id="3.30.710.10">
    <property type="entry name" value="Potassium Channel Kv1.1, Chain A"/>
    <property type="match status" value="1"/>
</dbReference>
<reference evidence="3 4" key="1">
    <citation type="submission" date="2018-06" db="EMBL/GenBank/DDBJ databases">
        <title>Comparative genomics reveals the genomic features of Rhizophagus irregularis, R. cerebriforme, R. diaphanum and Gigaspora rosea, and their symbiotic lifestyle signature.</title>
        <authorList>
            <person name="Morin E."/>
            <person name="San Clemente H."/>
            <person name="Chen E.C.H."/>
            <person name="De La Providencia I."/>
            <person name="Hainaut M."/>
            <person name="Kuo A."/>
            <person name="Kohler A."/>
            <person name="Murat C."/>
            <person name="Tang N."/>
            <person name="Roy S."/>
            <person name="Loubradou J."/>
            <person name="Henrissat B."/>
            <person name="Grigoriev I.V."/>
            <person name="Corradi N."/>
            <person name="Roux C."/>
            <person name="Martin F.M."/>
        </authorList>
    </citation>
    <scope>NUCLEOTIDE SEQUENCE [LARGE SCALE GENOMIC DNA]</scope>
    <source>
        <strain evidence="3 4">DAOM 227022</strain>
    </source>
</reference>
<feature type="domain" description="TLDc" evidence="2">
    <location>
        <begin position="295"/>
        <end position="374"/>
    </location>
</feature>
<dbReference type="PANTHER" id="PTHR24410:SF23">
    <property type="entry name" value="BTB DOMAIN-CONTAINING PROTEIN-RELATED"/>
    <property type="match status" value="1"/>
</dbReference>
<dbReference type="AlphaFoldDB" id="A0A397SE91"/>
<dbReference type="CDD" id="cd18186">
    <property type="entry name" value="BTB_POZ_ZBTB_KLHL-like"/>
    <property type="match status" value="1"/>
</dbReference>
<protein>
    <submittedName>
        <fullName evidence="3">BTB/POZ protein</fullName>
    </submittedName>
</protein>
<dbReference type="PROSITE" id="PS50097">
    <property type="entry name" value="BTB"/>
    <property type="match status" value="1"/>
</dbReference>
<dbReference type="EMBL" id="QKYT01000484">
    <property type="protein sequence ID" value="RIA84560.1"/>
    <property type="molecule type" value="Genomic_DNA"/>
</dbReference>
<organism evidence="3 4">
    <name type="scientific">Glomus cerebriforme</name>
    <dbReference type="NCBI Taxonomy" id="658196"/>
    <lineage>
        <taxon>Eukaryota</taxon>
        <taxon>Fungi</taxon>
        <taxon>Fungi incertae sedis</taxon>
        <taxon>Mucoromycota</taxon>
        <taxon>Glomeromycotina</taxon>
        <taxon>Glomeromycetes</taxon>
        <taxon>Glomerales</taxon>
        <taxon>Glomeraceae</taxon>
        <taxon>Glomus</taxon>
    </lineage>
</organism>
<sequence length="374" mass="44285">METKFCLELMRGLEQLFEKKENYDVIIQAGEEPNVREIYAHSLILCCQSNYFRNNLKEKKDEKFILKKSNIPPQIFENILRFLYCGKINLNVESVSEILTLLKITNEFELYSLVKYIQEFLINNQKVFIQNNAIKFLENIFQCETFELIRNYCLEIISEIPDVLFKNNTFITLSSQMIEFILKQENLVLNEIEVWDNLIKWTHAQHPNISHDPSKWTKDEIEIMKRTTYRLIPLIRFQDISSDDYYKKVFPYEELLSKELKGEIMQFYLVSKSTKIISLLPSRPNKLKQPEYDSVIIESKHLAIFSSWIKKKNNFYYNVKNIPCNFNLLYRASRDGNTPAAFHQKCDNKGPTIVIAKVTNSKQIIGGYNPLYWD</sequence>
<evidence type="ECO:0000259" key="2">
    <source>
        <dbReference type="PROSITE" id="PS51886"/>
    </source>
</evidence>
<name>A0A397SE91_9GLOM</name>
<gene>
    <name evidence="3" type="ORF">C1645_783841</name>
</gene>
<evidence type="ECO:0000313" key="3">
    <source>
        <dbReference type="EMBL" id="RIA84560.1"/>
    </source>
</evidence>
<dbReference type="SMART" id="SM00225">
    <property type="entry name" value="BTB"/>
    <property type="match status" value="1"/>
</dbReference>
<dbReference type="PROSITE" id="PS51886">
    <property type="entry name" value="TLDC"/>
    <property type="match status" value="1"/>
</dbReference>
<evidence type="ECO:0000259" key="1">
    <source>
        <dbReference type="PROSITE" id="PS50097"/>
    </source>
</evidence>